<dbReference type="AlphaFoldDB" id="D9PIU8"/>
<name>D9PIU8_9ZZZZ</name>
<proteinExistence type="predicted"/>
<keyword evidence="1" id="KW-1133">Transmembrane helix</keyword>
<feature type="non-terminal residue" evidence="2">
    <location>
        <position position="196"/>
    </location>
</feature>
<organism evidence="2">
    <name type="scientific">sediment metagenome</name>
    <dbReference type="NCBI Taxonomy" id="749907"/>
    <lineage>
        <taxon>unclassified sequences</taxon>
        <taxon>metagenomes</taxon>
        <taxon>ecological metagenomes</taxon>
    </lineage>
</organism>
<reference evidence="2" key="1">
    <citation type="submission" date="2010-07" db="EMBL/GenBank/DDBJ databases">
        <authorList>
            <consortium name="CONSOLIDER consortium CSD2007-00005"/>
            <person name="Guazzaroni M.-E."/>
            <person name="Richter M."/>
            <person name="Garcia-Salamanca A."/>
            <person name="Yarza P."/>
            <person name="Ferrer M."/>
        </authorList>
    </citation>
    <scope>NUCLEOTIDE SEQUENCE</scope>
</reference>
<reference evidence="2" key="2">
    <citation type="journal article" date="2011" name="Microb. Ecol.">
        <title>Taxonomic and Functional Metagenomic Profiling of the Microbial Community in the Anoxic Sediment of a Sub-saline Shallow Lake (Laguna de Carrizo, Central Spain).</title>
        <authorList>
            <person name="Ferrer M."/>
            <person name="Guazzaroni M.E."/>
            <person name="Richter M."/>
            <person name="Garcia-Salamanca A."/>
            <person name="Yarza P."/>
            <person name="Suarez-Suarez A."/>
            <person name="Solano J."/>
            <person name="Alcaide M."/>
            <person name="van Dillewijn P."/>
            <person name="Molina-Henares M.A."/>
            <person name="Lopez-Cortes N."/>
            <person name="Al-Ramahi Y."/>
            <person name="Guerrero C."/>
            <person name="Acosta A."/>
            <person name="de Eugenio L.I."/>
            <person name="Martinez V."/>
            <person name="Marques S."/>
            <person name="Rojo F."/>
            <person name="Santero E."/>
            <person name="Genilloud O."/>
            <person name="Perez-Perez J."/>
            <person name="Rossello-Mora R."/>
            <person name="Ramos J.L."/>
        </authorList>
    </citation>
    <scope>NUCLEOTIDE SEQUENCE</scope>
</reference>
<keyword evidence="1" id="KW-0472">Membrane</keyword>
<evidence type="ECO:0000313" key="2">
    <source>
        <dbReference type="EMBL" id="EFK96520.1"/>
    </source>
</evidence>
<accession>D9PIU8</accession>
<evidence type="ECO:0000256" key="1">
    <source>
        <dbReference type="SAM" id="Phobius"/>
    </source>
</evidence>
<keyword evidence="1" id="KW-0812">Transmembrane</keyword>
<comment type="caution">
    <text evidence="2">The sequence shown here is derived from an EMBL/GenBank/DDBJ whole genome shotgun (WGS) entry which is preliminary data.</text>
</comment>
<dbReference type="EMBL" id="ADZX01000457">
    <property type="protein sequence ID" value="EFK96520.1"/>
    <property type="molecule type" value="Genomic_DNA"/>
</dbReference>
<gene>
    <name evidence="2" type="ORF">LDC_1456</name>
</gene>
<feature type="transmembrane region" description="Helical" evidence="1">
    <location>
        <begin position="12"/>
        <end position="32"/>
    </location>
</feature>
<sequence length="196" mass="20500">MTDEHVHPFPWRLMGLVAIIVIIATVAAGLVLSRNSVEQEPPPDASVFTPAPGQLPVEKHRQVTVLLQVRDRDRAAVSNVLIGVGGDTGYVAELILPRNLLLPTVPPLQLKDVDGPTGPVSAEGPIEVLLGVQVDAAVEMDRLAWAGLLDSIGAAPGTAHAASPASFPLVLDSVLSRLPADEQEIGQLLTSLGSMA</sequence>
<protein>
    <submittedName>
        <fullName evidence="2">Uncharacterized protein</fullName>
    </submittedName>
</protein>